<protein>
    <submittedName>
        <fullName evidence="3">ACP synthase</fullName>
    </submittedName>
</protein>
<dbReference type="AlphaFoldDB" id="A0A0F8D717"/>
<dbReference type="OrthoDB" id="9573at2157"/>
<dbReference type="GO" id="GO:0008299">
    <property type="term" value="P:isoprenoid biosynthetic process"/>
    <property type="evidence" value="ECO:0007669"/>
    <property type="project" value="UniProtKB-KW"/>
</dbReference>
<organism evidence="3 4">
    <name type="scientific">Halorubrum saccharovorum</name>
    <dbReference type="NCBI Taxonomy" id="2248"/>
    <lineage>
        <taxon>Archaea</taxon>
        <taxon>Methanobacteriati</taxon>
        <taxon>Methanobacteriota</taxon>
        <taxon>Stenosarchaea group</taxon>
        <taxon>Halobacteria</taxon>
        <taxon>Halobacteriales</taxon>
        <taxon>Haloferacaceae</taxon>
        <taxon>Halorubrum</taxon>
    </lineage>
</organism>
<dbReference type="Pfam" id="PF12172">
    <property type="entry name" value="zf-ChsH2"/>
    <property type="match status" value="1"/>
</dbReference>
<accession>A0A0F8D717</accession>
<dbReference type="InterPro" id="IPR012340">
    <property type="entry name" value="NA-bd_OB-fold"/>
</dbReference>
<dbReference type="RefSeq" id="WP_050022969.1">
    <property type="nucleotide sequence ID" value="NZ_JNFH02000002.1"/>
</dbReference>
<evidence type="ECO:0000259" key="2">
    <source>
        <dbReference type="Pfam" id="PF12172"/>
    </source>
</evidence>
<evidence type="ECO:0000313" key="4">
    <source>
        <dbReference type="Proteomes" id="UP000053331"/>
    </source>
</evidence>
<dbReference type="InterPro" id="IPR022002">
    <property type="entry name" value="ChsH2_Znr"/>
</dbReference>
<feature type="domain" description="ChsH2 rubredoxin-like zinc ribbon" evidence="2">
    <location>
        <begin position="345"/>
        <end position="375"/>
    </location>
</feature>
<dbReference type="Proteomes" id="UP000053331">
    <property type="component" value="Unassembled WGS sequence"/>
</dbReference>
<gene>
    <name evidence="3" type="ORF">FK85_23350</name>
</gene>
<sequence length="477" mass="49323">MSDVRLKSVGAYSPRLRISAAEFREAWGRFEAAGVETKAVPEADEDSLTMAVEAARRAIDAADVSPDDVGYLAFATTTPPMAESDLTARLTSLLGVTADATTRTMTGSTRAGAQALDASLDAGPWDGRLGIVVAADCPTGSPDSGIEHAAGAGAAAVVLGDDGPGVVRDRSSYVEPFPGTRFRTLGEGETTELGVTDYDRQSFAAALGGAVDGLNAFDHVDAAAVQSPDGKRPYRVTDVLGVEPDHVAAADTVETLGDTGAASVLLGAAKAFDNSAERVLLAAYGSGAGANAMIVDGELPTKCALDASVDLTYPEYLRRREVITADEPDGGGAYVSVPSWKRTIPQRHQLNAGECPSCGALNFPPSGACRTCHSRPDAYETVSLPGTGTVEGVTTIAQGGAPPEFVEQQSQSGPFVSAVIALDGPAGDEAVSVPAQVLTRGDSSVAVGDRTETVIRRIYRQEGVIRYGFKMQPIDAD</sequence>
<dbReference type="Gene3D" id="3.40.47.10">
    <property type="match status" value="1"/>
</dbReference>
<dbReference type="InterPro" id="IPR016039">
    <property type="entry name" value="Thiolase-like"/>
</dbReference>
<keyword evidence="4" id="KW-1185">Reference proteome</keyword>
<evidence type="ECO:0000256" key="1">
    <source>
        <dbReference type="ARBA" id="ARBA00023229"/>
    </source>
</evidence>
<dbReference type="SUPFAM" id="SSF53901">
    <property type="entry name" value="Thiolase-like"/>
    <property type="match status" value="2"/>
</dbReference>
<keyword evidence="1" id="KW-0414">Isoprene biosynthesis</keyword>
<dbReference type="SUPFAM" id="SSF50249">
    <property type="entry name" value="Nucleic acid-binding proteins"/>
    <property type="match status" value="1"/>
</dbReference>
<proteinExistence type="predicted"/>
<evidence type="ECO:0000313" key="3">
    <source>
        <dbReference type="EMBL" id="KKF40089.1"/>
    </source>
</evidence>
<name>A0A0F8D717_9EURY</name>
<dbReference type="EMBL" id="JNFH02000002">
    <property type="protein sequence ID" value="KKF40089.1"/>
    <property type="molecule type" value="Genomic_DNA"/>
</dbReference>
<comment type="caution">
    <text evidence="3">The sequence shown here is derived from an EMBL/GenBank/DDBJ whole genome shotgun (WGS) entry which is preliminary data.</text>
</comment>
<dbReference type="GO" id="GO:0016746">
    <property type="term" value="F:acyltransferase activity"/>
    <property type="evidence" value="ECO:0007669"/>
    <property type="project" value="InterPro"/>
</dbReference>
<reference evidence="3 4" key="1">
    <citation type="journal article" date="2015" name="Genome Announc.">
        <title>Draft genome sequence of a Halorubrum H3 strain isolated from the burlinskoye salt lake (Altai Krai, Russia).</title>
        <authorList>
            <person name="Rozanov A.S."/>
            <person name="Bryanskaya A.V."/>
            <person name="Malup T.K."/>
            <person name="Kotenko A.V."/>
            <person name="Peltek S.E."/>
        </authorList>
    </citation>
    <scope>NUCLEOTIDE SEQUENCE [LARGE SCALE GENOMIC DNA]</scope>
    <source>
        <strain evidence="3 4">H3</strain>
    </source>
</reference>